<protein>
    <submittedName>
        <fullName evidence="2">NAD(P)-dependent dehydrogenase (Short-subunit alcohol dehydrogenase family)</fullName>
    </submittedName>
</protein>
<organism evidence="2 3">
    <name type="scientific">Acinetobacter baylyi</name>
    <dbReference type="NCBI Taxonomy" id="202950"/>
    <lineage>
        <taxon>Bacteria</taxon>
        <taxon>Pseudomonadati</taxon>
        <taxon>Pseudomonadota</taxon>
        <taxon>Gammaproteobacteria</taxon>
        <taxon>Moraxellales</taxon>
        <taxon>Moraxellaceae</taxon>
        <taxon>Acinetobacter</taxon>
    </lineage>
</organism>
<comment type="similarity">
    <text evidence="1">Belongs to the short-chain dehydrogenases/reductases (SDR) family.</text>
</comment>
<dbReference type="CDD" id="cd05233">
    <property type="entry name" value="SDR_c"/>
    <property type="match status" value="2"/>
</dbReference>
<dbReference type="PANTHER" id="PTHR42760">
    <property type="entry name" value="SHORT-CHAIN DEHYDROGENASES/REDUCTASES FAMILY MEMBER"/>
    <property type="match status" value="1"/>
</dbReference>
<dbReference type="PRINTS" id="PR00081">
    <property type="entry name" value="GDHRDH"/>
</dbReference>
<dbReference type="EMBL" id="JAUTBK010000002">
    <property type="protein sequence ID" value="MDQ1207473.1"/>
    <property type="molecule type" value="Genomic_DNA"/>
</dbReference>
<dbReference type="NCBIfam" id="NF005559">
    <property type="entry name" value="PRK07231.1"/>
    <property type="match status" value="2"/>
</dbReference>
<dbReference type="SUPFAM" id="SSF51735">
    <property type="entry name" value="NAD(P)-binding Rossmann-fold domains"/>
    <property type="match status" value="2"/>
</dbReference>
<evidence type="ECO:0000313" key="2">
    <source>
        <dbReference type="EMBL" id="MDQ1207473.1"/>
    </source>
</evidence>
<dbReference type="NCBIfam" id="NF005067">
    <property type="entry name" value="PRK06484.1"/>
    <property type="match status" value="1"/>
</dbReference>
<dbReference type="Pfam" id="PF13561">
    <property type="entry name" value="adh_short_C2"/>
    <property type="match status" value="2"/>
</dbReference>
<comment type="caution">
    <text evidence="2">The sequence shown here is derived from an EMBL/GenBank/DDBJ whole genome shotgun (WGS) entry which is preliminary data.</text>
</comment>
<dbReference type="InterPro" id="IPR036291">
    <property type="entry name" value="NAD(P)-bd_dom_sf"/>
</dbReference>
<dbReference type="InterPro" id="IPR020904">
    <property type="entry name" value="Sc_DH/Rdtase_CS"/>
</dbReference>
<evidence type="ECO:0000256" key="1">
    <source>
        <dbReference type="ARBA" id="ARBA00006484"/>
    </source>
</evidence>
<reference evidence="2 3" key="1">
    <citation type="submission" date="2023-07" db="EMBL/GenBank/DDBJ databases">
        <title>Functional and genomic diversity of the sorghum phyllosphere microbiome.</title>
        <authorList>
            <person name="Shade A."/>
        </authorList>
    </citation>
    <scope>NUCLEOTIDE SEQUENCE [LARGE SCALE GENOMIC DNA]</scope>
    <source>
        <strain evidence="2 3">SORGH_AS_0887</strain>
    </source>
</reference>
<keyword evidence="3" id="KW-1185">Reference proteome</keyword>
<dbReference type="Gene3D" id="3.40.50.720">
    <property type="entry name" value="NAD(P)-binding Rossmann-like Domain"/>
    <property type="match status" value="2"/>
</dbReference>
<name>A0ABU0UT59_ACIBI</name>
<proteinExistence type="inferred from homology"/>
<dbReference type="PROSITE" id="PS00061">
    <property type="entry name" value="ADH_SHORT"/>
    <property type="match status" value="1"/>
</dbReference>
<accession>A0ABU0UT59</accession>
<dbReference type="PRINTS" id="PR00080">
    <property type="entry name" value="SDRFAMILY"/>
</dbReference>
<gene>
    <name evidence="2" type="ORF">QE380_000396</name>
</gene>
<evidence type="ECO:0000313" key="3">
    <source>
        <dbReference type="Proteomes" id="UP001233360"/>
    </source>
</evidence>
<dbReference type="Proteomes" id="UP001233360">
    <property type="component" value="Unassembled WGS sequence"/>
</dbReference>
<sequence length="530" mass="57154">MNTQRKVAIVTGANGGIGRVICQSLASAHYLIAALDREGIDLETNMSQLGAEHRAYVCDLADDQQIQRVVKEIAMHYGHIDLIVNNAAIGPTMSATTDTSLEEFKQAMSVNWMGPLQLIRQALPWMPIHGAAIVNIASLAGVVSNPKRNAYSASKAAMISLTRSLACELAHKQIRVNAIAPGYVRTNMVAELETSGKVDLHLVRQRIPMGRLARPDEIAHVVTFLGSEQARYITGSIVPVDGGWACFNQAGSAHPAQQDIPQAELNADSPLGRSRVVVITGAAQGIGRAIAEKFAAQGDRLILLDLNQEPLEKLRETIAGEHLSFCVDISDEQQVKQVFHSIQKLYPEIDVLVNNAGIAEQFLPLEQQSVEAIEKLFDINLNGAFCCIRECLNAMQHKAGVVINMGSINSHLAFSPRHAYGASKAAIEMLSRCLTAELAPQGIRVLTLCPGYIQTPGVVQLEQSGRINVENIRRRIPLGRLGQPEDIAEAAYFLASPQASYINGAAVYVDGGWTAFGNAGDASSPSAIYS</sequence>
<dbReference type="InterPro" id="IPR002347">
    <property type="entry name" value="SDR_fam"/>
</dbReference>
<dbReference type="RefSeq" id="WP_307001691.1">
    <property type="nucleotide sequence ID" value="NZ_JAUTBK010000002.1"/>
</dbReference>